<comment type="caution">
    <text evidence="1">The sequence shown here is derived from an EMBL/GenBank/DDBJ whole genome shotgun (WGS) entry which is preliminary data.</text>
</comment>
<dbReference type="AlphaFoldDB" id="A0A5C5ZD22"/>
<evidence type="ECO:0000313" key="2">
    <source>
        <dbReference type="Proteomes" id="UP000315010"/>
    </source>
</evidence>
<name>A0A5C5ZD22_9BACT</name>
<evidence type="ECO:0000313" key="1">
    <source>
        <dbReference type="EMBL" id="TWT85055.1"/>
    </source>
</evidence>
<reference evidence="1 2" key="1">
    <citation type="submission" date="2019-02" db="EMBL/GenBank/DDBJ databases">
        <title>Deep-cultivation of Planctomycetes and their phenomic and genomic characterization uncovers novel biology.</title>
        <authorList>
            <person name="Wiegand S."/>
            <person name="Jogler M."/>
            <person name="Boedeker C."/>
            <person name="Pinto D."/>
            <person name="Vollmers J."/>
            <person name="Rivas-Marin E."/>
            <person name="Kohn T."/>
            <person name="Peeters S.H."/>
            <person name="Heuer A."/>
            <person name="Rast P."/>
            <person name="Oberbeckmann S."/>
            <person name="Bunk B."/>
            <person name="Jeske O."/>
            <person name="Meyerdierks A."/>
            <person name="Storesund J.E."/>
            <person name="Kallscheuer N."/>
            <person name="Luecker S."/>
            <person name="Lage O.M."/>
            <person name="Pohl T."/>
            <person name="Merkel B.J."/>
            <person name="Hornburger P."/>
            <person name="Mueller R.-W."/>
            <person name="Bruemmer F."/>
            <person name="Labrenz M."/>
            <person name="Spormann A.M."/>
            <person name="Op Den Camp H."/>
            <person name="Overmann J."/>
            <person name="Amann R."/>
            <person name="Jetten M.S.M."/>
            <person name="Mascher T."/>
            <person name="Medema M.H."/>
            <person name="Devos D.P."/>
            <person name="Kaster A.-K."/>
            <person name="Ovreas L."/>
            <person name="Rohde M."/>
            <person name="Galperin M.Y."/>
            <person name="Jogler C."/>
        </authorList>
    </citation>
    <scope>NUCLEOTIDE SEQUENCE [LARGE SCALE GENOMIC DNA]</scope>
    <source>
        <strain evidence="1 2">CA13</strain>
    </source>
</reference>
<dbReference type="EMBL" id="SJPJ01000001">
    <property type="protein sequence ID" value="TWT85055.1"/>
    <property type="molecule type" value="Genomic_DNA"/>
</dbReference>
<proteinExistence type="predicted"/>
<accession>A0A5C5ZD22</accession>
<keyword evidence="2" id="KW-1185">Reference proteome</keyword>
<dbReference type="PROSITE" id="PS51257">
    <property type="entry name" value="PROKAR_LIPOPROTEIN"/>
    <property type="match status" value="1"/>
</dbReference>
<dbReference type="Proteomes" id="UP000315010">
    <property type="component" value="Unassembled WGS sequence"/>
</dbReference>
<organism evidence="1 2">
    <name type="scientific">Novipirellula herctigrandis</name>
    <dbReference type="NCBI Taxonomy" id="2527986"/>
    <lineage>
        <taxon>Bacteria</taxon>
        <taxon>Pseudomonadati</taxon>
        <taxon>Planctomycetota</taxon>
        <taxon>Planctomycetia</taxon>
        <taxon>Pirellulales</taxon>
        <taxon>Pirellulaceae</taxon>
        <taxon>Novipirellula</taxon>
    </lineage>
</organism>
<gene>
    <name evidence="1" type="ORF">CA13_65370</name>
</gene>
<sequence length="417" mass="45157">MRLCLPQSRNSSLLRLTATICTGIVVSAVCGCKGGEESDGDVEPKSSSTVQATPTQQNELTVQAEAIAGSNESSTILEVIENSEGFTLISFADSSVAKPAEKIHGYPVSSKVEVDDQSLREQLVGSLRSALDVDAMYDSQLNPEFGIQSEHEGVVDELLIGFSSGQAVWYRDGKKLLETSISLRPRALFGKVFGMTGMPAARRPLVVFSIAGVETSDDPGQIVYDNAYGLEMQLDNEWYVDTVMLVVPEYVDVIANRTGLLNEEAAFAGTTSVPKAGAFQEWPEGKIAWVELDSLTGLASILKQRHHAILRINASEDISAYLSPLAKKDVGANPENMTFAIEVADGTDVDAGQKRANIVRQELRKVGLEDCRIVVATTELVDDVFPWMEQGDIDGFYVANATFDSILDTIADVSFCR</sequence>
<protein>
    <submittedName>
        <fullName evidence="1">Uncharacterized protein</fullName>
    </submittedName>
</protein>